<keyword evidence="1" id="KW-0489">Methyltransferase</keyword>
<dbReference type="PANTHER" id="PTHR43712">
    <property type="entry name" value="PUTATIVE (AFU_ORTHOLOGUE AFUA_4G14580)-RELATED"/>
    <property type="match status" value="1"/>
</dbReference>
<evidence type="ECO:0000256" key="1">
    <source>
        <dbReference type="ARBA" id="ARBA00022603"/>
    </source>
</evidence>
<accession>A0A9W9KFI1</accession>
<protein>
    <recommendedName>
        <fullName evidence="9">O-methyltransferase domain-containing protein</fullName>
    </recommendedName>
</protein>
<feature type="active site" description="Proton acceptor" evidence="4">
    <location>
        <position position="296"/>
    </location>
</feature>
<evidence type="ECO:0000256" key="4">
    <source>
        <dbReference type="PIRSR" id="PIRSR005739-1"/>
    </source>
</evidence>
<evidence type="ECO:0000259" key="6">
    <source>
        <dbReference type="Pfam" id="PF08100"/>
    </source>
</evidence>
<evidence type="ECO:0000256" key="3">
    <source>
        <dbReference type="ARBA" id="ARBA00022691"/>
    </source>
</evidence>
<dbReference type="GO" id="GO:0046983">
    <property type="term" value="F:protein dimerization activity"/>
    <property type="evidence" value="ECO:0007669"/>
    <property type="project" value="InterPro"/>
</dbReference>
<evidence type="ECO:0000259" key="5">
    <source>
        <dbReference type="Pfam" id="PF00891"/>
    </source>
</evidence>
<dbReference type="SUPFAM" id="SSF46785">
    <property type="entry name" value="Winged helix' DNA-binding domain"/>
    <property type="match status" value="1"/>
</dbReference>
<dbReference type="SUPFAM" id="SSF53335">
    <property type="entry name" value="S-adenosyl-L-methionine-dependent methyltransferases"/>
    <property type="match status" value="1"/>
</dbReference>
<feature type="domain" description="O-methyltransferase dimerisation" evidence="6">
    <location>
        <begin position="62"/>
        <end position="128"/>
    </location>
</feature>
<comment type="caution">
    <text evidence="7">The sequence shown here is derived from an EMBL/GenBank/DDBJ whole genome shotgun (WGS) entry which is preliminary data.</text>
</comment>
<organism evidence="7 8">
    <name type="scientific">Penicillium alfredii</name>
    <dbReference type="NCBI Taxonomy" id="1506179"/>
    <lineage>
        <taxon>Eukaryota</taxon>
        <taxon>Fungi</taxon>
        <taxon>Dikarya</taxon>
        <taxon>Ascomycota</taxon>
        <taxon>Pezizomycotina</taxon>
        <taxon>Eurotiomycetes</taxon>
        <taxon>Eurotiomycetidae</taxon>
        <taxon>Eurotiales</taxon>
        <taxon>Aspergillaceae</taxon>
        <taxon>Penicillium</taxon>
    </lineage>
</organism>
<dbReference type="RefSeq" id="XP_056513575.1">
    <property type="nucleotide sequence ID" value="XM_056652508.1"/>
</dbReference>
<dbReference type="Pfam" id="PF08100">
    <property type="entry name" value="Dimerisation"/>
    <property type="match status" value="1"/>
</dbReference>
<dbReference type="EMBL" id="JAPMSZ010000004">
    <property type="protein sequence ID" value="KAJ5104579.1"/>
    <property type="molecule type" value="Genomic_DNA"/>
</dbReference>
<dbReference type="PROSITE" id="PS51683">
    <property type="entry name" value="SAM_OMT_II"/>
    <property type="match status" value="1"/>
</dbReference>
<dbReference type="InterPro" id="IPR001077">
    <property type="entry name" value="COMT_C"/>
</dbReference>
<dbReference type="Pfam" id="PF00891">
    <property type="entry name" value="Methyltransf_2"/>
    <property type="match status" value="1"/>
</dbReference>
<evidence type="ECO:0000256" key="2">
    <source>
        <dbReference type="ARBA" id="ARBA00022679"/>
    </source>
</evidence>
<name>A0A9W9KFI1_9EURO</name>
<dbReference type="InterPro" id="IPR016461">
    <property type="entry name" value="COMT-like"/>
</dbReference>
<dbReference type="PIRSF" id="PIRSF005739">
    <property type="entry name" value="O-mtase"/>
    <property type="match status" value="1"/>
</dbReference>
<dbReference type="Gene3D" id="1.10.10.10">
    <property type="entry name" value="Winged helix-like DNA-binding domain superfamily/Winged helix DNA-binding domain"/>
    <property type="match status" value="1"/>
</dbReference>
<dbReference type="PANTHER" id="PTHR43712:SF1">
    <property type="entry name" value="HYPOTHETICAL O-METHYLTRANSFERASE (EUROFUNG)-RELATED"/>
    <property type="match status" value="1"/>
</dbReference>
<dbReference type="InterPro" id="IPR036390">
    <property type="entry name" value="WH_DNA-bd_sf"/>
</dbReference>
<feature type="domain" description="O-methyltransferase C-terminal" evidence="5">
    <location>
        <begin position="221"/>
        <end position="365"/>
    </location>
</feature>
<dbReference type="OrthoDB" id="2410195at2759"/>
<dbReference type="Proteomes" id="UP001141434">
    <property type="component" value="Unassembled WGS sequence"/>
</dbReference>
<evidence type="ECO:0008006" key="9">
    <source>
        <dbReference type="Google" id="ProtNLM"/>
    </source>
</evidence>
<evidence type="ECO:0000313" key="7">
    <source>
        <dbReference type="EMBL" id="KAJ5104579.1"/>
    </source>
</evidence>
<reference evidence="7" key="1">
    <citation type="submission" date="2022-11" db="EMBL/GenBank/DDBJ databases">
        <authorList>
            <person name="Petersen C."/>
        </authorList>
    </citation>
    <scope>NUCLEOTIDE SEQUENCE</scope>
    <source>
        <strain evidence="7">IBT 34128</strain>
    </source>
</reference>
<dbReference type="InterPro" id="IPR029063">
    <property type="entry name" value="SAM-dependent_MTases_sf"/>
</dbReference>
<dbReference type="InterPro" id="IPR012967">
    <property type="entry name" value="COMT_dimerisation"/>
</dbReference>
<keyword evidence="2" id="KW-0808">Transferase</keyword>
<dbReference type="Gene3D" id="3.40.50.150">
    <property type="entry name" value="Vaccinia Virus protein VP39"/>
    <property type="match status" value="1"/>
</dbReference>
<dbReference type="AlphaFoldDB" id="A0A9W9KFI1"/>
<keyword evidence="8" id="KW-1185">Reference proteome</keyword>
<dbReference type="InterPro" id="IPR036388">
    <property type="entry name" value="WH-like_DNA-bd_sf"/>
</dbReference>
<evidence type="ECO:0000313" key="8">
    <source>
        <dbReference type="Proteomes" id="UP001141434"/>
    </source>
</evidence>
<reference evidence="7" key="2">
    <citation type="journal article" date="2023" name="IMA Fungus">
        <title>Comparative genomic study of the Penicillium genus elucidates a diverse pangenome and 15 lateral gene transfer events.</title>
        <authorList>
            <person name="Petersen C."/>
            <person name="Sorensen T."/>
            <person name="Nielsen M.R."/>
            <person name="Sondergaard T.E."/>
            <person name="Sorensen J.L."/>
            <person name="Fitzpatrick D.A."/>
            <person name="Frisvad J.C."/>
            <person name="Nielsen K.L."/>
        </authorList>
    </citation>
    <scope>NUCLEOTIDE SEQUENCE</scope>
    <source>
        <strain evidence="7">IBT 34128</strain>
    </source>
</reference>
<dbReference type="GO" id="GO:0032259">
    <property type="term" value="P:methylation"/>
    <property type="evidence" value="ECO:0007669"/>
    <property type="project" value="UniProtKB-KW"/>
</dbReference>
<dbReference type="GO" id="GO:0044550">
    <property type="term" value="P:secondary metabolite biosynthetic process"/>
    <property type="evidence" value="ECO:0007669"/>
    <property type="project" value="UniProtKB-ARBA"/>
</dbReference>
<keyword evidence="3" id="KW-0949">S-adenosyl-L-methionine</keyword>
<proteinExistence type="predicted"/>
<dbReference type="GeneID" id="81391676"/>
<gene>
    <name evidence="7" type="ORF">NUU61_001926</name>
</gene>
<sequence>MSTAKIQSLLASLRELTQQPPEDDKLRTQLSEALSSAQVAVERPLDTVHRISFIPLQLFMTKIAVDLKLFETLVSQGRSMSVQELAQKTGAQDVLLGRILRYLAAFNLVSETGVDQFEATPVTQTLTVPGFAAGIKHHFDIQLPAWVDLPDFLAAGKYQNPSDHKHTAFQRVHHTDQTVFTWFTTQPGYFADFSAWMAAQRKGQRTWLDTFPLERLVKAAHTEAPLFVDVGGSVGHQCVALVKRLPQLVGRVVLEDLAPVIANALLHPRVERLAHDFWTPQPVTGASFYYLRNVLHDYPDDQCIKLLQLQRVAMGADSVLLVDELVRPATGAPRSFVDLDIAMMACLAAQERTREQFEHLFRSAGLYLEEVLPYETELGHSVMVAIPAADSD</sequence>
<dbReference type="GO" id="GO:0008171">
    <property type="term" value="F:O-methyltransferase activity"/>
    <property type="evidence" value="ECO:0007669"/>
    <property type="project" value="InterPro"/>
</dbReference>